<keyword evidence="2" id="KW-0378">Hydrolase</keyword>
<dbReference type="SMART" id="SM00642">
    <property type="entry name" value="Aamy"/>
    <property type="match status" value="1"/>
</dbReference>
<organism evidence="5 6">
    <name type="scientific">Pseudobutyrivibrio ruminis</name>
    <dbReference type="NCBI Taxonomy" id="46206"/>
    <lineage>
        <taxon>Bacteria</taxon>
        <taxon>Bacillati</taxon>
        <taxon>Bacillota</taxon>
        <taxon>Clostridia</taxon>
        <taxon>Lachnospirales</taxon>
        <taxon>Lachnospiraceae</taxon>
        <taxon>Pseudobutyrivibrio</taxon>
    </lineage>
</organism>
<dbReference type="InterPro" id="IPR004185">
    <property type="entry name" value="Glyco_hydro_13_lg-like_dom"/>
</dbReference>
<keyword evidence="3" id="KW-0326">Glycosidase</keyword>
<dbReference type="Proteomes" id="UP000766246">
    <property type="component" value="Unassembled WGS sequence"/>
</dbReference>
<evidence type="ECO:0000256" key="3">
    <source>
        <dbReference type="ARBA" id="ARBA00023295"/>
    </source>
</evidence>
<dbReference type="SUPFAM" id="SSF51445">
    <property type="entry name" value="(Trans)glycosidases"/>
    <property type="match status" value="1"/>
</dbReference>
<dbReference type="CDD" id="cd02857">
    <property type="entry name" value="E_set_CDase_PDE_N"/>
    <property type="match status" value="1"/>
</dbReference>
<dbReference type="Pfam" id="PF02903">
    <property type="entry name" value="Alpha-amylase_N"/>
    <property type="match status" value="1"/>
</dbReference>
<dbReference type="AlphaFoldDB" id="A0A927YPF7"/>
<gene>
    <name evidence="5" type="ORF">E7272_00670</name>
</gene>
<dbReference type="InterPro" id="IPR006047">
    <property type="entry name" value="GH13_cat_dom"/>
</dbReference>
<dbReference type="InterPro" id="IPR014756">
    <property type="entry name" value="Ig_E-set"/>
</dbReference>
<comment type="caution">
    <text evidence="5">The sequence shown here is derived from an EMBL/GenBank/DDBJ whole genome shotgun (WGS) entry which is preliminary data.</text>
</comment>
<dbReference type="Gene3D" id="3.20.20.80">
    <property type="entry name" value="Glycosidases"/>
    <property type="match status" value="1"/>
</dbReference>
<evidence type="ECO:0000313" key="5">
    <source>
        <dbReference type="EMBL" id="MBE5918331.1"/>
    </source>
</evidence>
<evidence type="ECO:0000313" key="6">
    <source>
        <dbReference type="Proteomes" id="UP000766246"/>
    </source>
</evidence>
<evidence type="ECO:0000256" key="1">
    <source>
        <dbReference type="ARBA" id="ARBA00008061"/>
    </source>
</evidence>
<feature type="domain" description="Glycosyl hydrolase family 13 catalytic" evidence="4">
    <location>
        <begin position="130"/>
        <end position="476"/>
    </location>
</feature>
<evidence type="ECO:0000259" key="4">
    <source>
        <dbReference type="SMART" id="SM00642"/>
    </source>
</evidence>
<dbReference type="Gene3D" id="2.60.40.10">
    <property type="entry name" value="Immunoglobulins"/>
    <property type="match status" value="1"/>
</dbReference>
<dbReference type="Gene3D" id="2.60.40.1180">
    <property type="entry name" value="Golgi alpha-mannosidase II"/>
    <property type="match status" value="1"/>
</dbReference>
<comment type="similarity">
    <text evidence="1">Belongs to the glycosyl hydrolase 13 family.</text>
</comment>
<dbReference type="InterPro" id="IPR017853">
    <property type="entry name" value="GH"/>
</dbReference>
<dbReference type="EMBL" id="SVER01000002">
    <property type="protein sequence ID" value="MBE5918331.1"/>
    <property type="molecule type" value="Genomic_DNA"/>
</dbReference>
<dbReference type="GO" id="GO:0005975">
    <property type="term" value="P:carbohydrate metabolic process"/>
    <property type="evidence" value="ECO:0007669"/>
    <property type="project" value="InterPro"/>
</dbReference>
<evidence type="ECO:0000256" key="2">
    <source>
        <dbReference type="ARBA" id="ARBA00022801"/>
    </source>
</evidence>
<dbReference type="InterPro" id="IPR013783">
    <property type="entry name" value="Ig-like_fold"/>
</dbReference>
<name>A0A927YPF7_9FIRM</name>
<dbReference type="PANTHER" id="PTHR10357">
    <property type="entry name" value="ALPHA-AMYLASE FAMILY MEMBER"/>
    <property type="match status" value="1"/>
</dbReference>
<accession>A0A927YPF7</accession>
<protein>
    <recommendedName>
        <fullName evidence="4">Glycosyl hydrolase family 13 catalytic domain-containing protein</fullName>
    </recommendedName>
</protein>
<dbReference type="GO" id="GO:0004553">
    <property type="term" value="F:hydrolase activity, hydrolyzing O-glycosyl compounds"/>
    <property type="evidence" value="ECO:0007669"/>
    <property type="project" value="InterPro"/>
</dbReference>
<proteinExistence type="inferred from homology"/>
<dbReference type="SUPFAM" id="SSF81296">
    <property type="entry name" value="E set domains"/>
    <property type="match status" value="1"/>
</dbReference>
<reference evidence="5" key="1">
    <citation type="submission" date="2019-04" db="EMBL/GenBank/DDBJ databases">
        <title>Evolution of Biomass-Degrading Anaerobic Consortia Revealed by Metagenomics.</title>
        <authorList>
            <person name="Peng X."/>
        </authorList>
    </citation>
    <scope>NUCLEOTIDE SEQUENCE</scope>
    <source>
        <strain evidence="5">SIG311</strain>
    </source>
</reference>
<dbReference type="Pfam" id="PF00128">
    <property type="entry name" value="Alpha-amylase"/>
    <property type="match status" value="2"/>
</dbReference>
<sequence>MDLFTKSIYSDGTKNYVDKPIPKINDNVNIGLSMLDDDVSSVFLLRIRNGAEEYHEMKPIGNRGKLAYYQVSIDINEPVLSYYFVVVRKNVIYYYTQAGVTTYVPDNADNFVILADFIQPTWVEGAVFYQIFPHAWGDLYKVIEHIPYLKDLGITAIYLNPIFSAPSNHKYDCSDYFHVDEGFGGDKALEELSKALHENDMKLILDISINHTGNTHYWVKEKRHFYFEKEDHTLMGWCGYDSLPVLDYRNEELKDLIYRNPDSVLRKWLKPPYSIDGWRFDVADVFAKNDDVQLSDELWKEVCNAIREEKPDAFIIGEHWADCTKYLQGDLWNTPMNYYGFGRILRQFTGLPELFVSRNETLAKVPYKMTAEDVVARTNEHYSKFPQVIADAQMNLVDSHDVPRIHNYEGYSFEKVKAVVISQLLWTGIPCVYYGDELGIDGYTYHDSGFRYEMPWNLVTDDNQYLKLYKKAISLRRNKASFSKGSRLVLYAKDYVFAVARFFKDEVYIGVVSMEESAKTIKLPISLVGAIESSENIDVFGRSFEGSMNASNEYELTIEPESGLLIKFSCAQLRSR</sequence>
<dbReference type="InterPro" id="IPR013780">
    <property type="entry name" value="Glyco_hydro_b"/>
</dbReference>
<dbReference type="PANTHER" id="PTHR10357:SF210">
    <property type="entry name" value="MALTODEXTRIN GLUCOSIDASE"/>
    <property type="match status" value="1"/>
</dbReference>